<dbReference type="InterPro" id="IPR005119">
    <property type="entry name" value="LysR_subst-bd"/>
</dbReference>
<dbReference type="PANTHER" id="PTHR30118">
    <property type="entry name" value="HTH-TYPE TRANSCRIPTIONAL REGULATOR LEUO-RELATED"/>
    <property type="match status" value="1"/>
</dbReference>
<dbReference type="InterPro" id="IPR000847">
    <property type="entry name" value="LysR_HTH_N"/>
</dbReference>
<dbReference type="PANTHER" id="PTHR30118:SF6">
    <property type="entry name" value="HTH-TYPE TRANSCRIPTIONAL REGULATOR LEUO"/>
    <property type="match status" value="1"/>
</dbReference>
<organism evidence="6 7">
    <name type="scientific">Caulobacter hibisci</name>
    <dbReference type="NCBI Taxonomy" id="2035993"/>
    <lineage>
        <taxon>Bacteria</taxon>
        <taxon>Pseudomonadati</taxon>
        <taxon>Pseudomonadota</taxon>
        <taxon>Alphaproteobacteria</taxon>
        <taxon>Caulobacterales</taxon>
        <taxon>Caulobacteraceae</taxon>
        <taxon>Caulobacter</taxon>
    </lineage>
</organism>
<evidence type="ECO:0000256" key="2">
    <source>
        <dbReference type="ARBA" id="ARBA00023015"/>
    </source>
</evidence>
<accession>A0ABS0SVH1</accession>
<comment type="similarity">
    <text evidence="1">Belongs to the LysR transcriptional regulatory family.</text>
</comment>
<proteinExistence type="inferred from homology"/>
<keyword evidence="4" id="KW-0804">Transcription</keyword>
<evidence type="ECO:0000256" key="4">
    <source>
        <dbReference type="ARBA" id="ARBA00023163"/>
    </source>
</evidence>
<dbReference type="Pfam" id="PF00126">
    <property type="entry name" value="HTH_1"/>
    <property type="match status" value="1"/>
</dbReference>
<dbReference type="InterPro" id="IPR036390">
    <property type="entry name" value="WH_DNA-bd_sf"/>
</dbReference>
<evidence type="ECO:0000256" key="1">
    <source>
        <dbReference type="ARBA" id="ARBA00009437"/>
    </source>
</evidence>
<keyword evidence="3" id="KW-0238">DNA-binding</keyword>
<comment type="caution">
    <text evidence="6">The sequence shown here is derived from an EMBL/GenBank/DDBJ whole genome shotgun (WGS) entry which is preliminary data.</text>
</comment>
<protein>
    <submittedName>
        <fullName evidence="6">LysR family transcriptional regulator</fullName>
    </submittedName>
</protein>
<sequence>MRFHNLDLNLLVVLDSLLQERSVSQTAQALRLTQPAISNALSRLRQHFEDDLLVQVGRKMVPTPFAESLAGPVREALDGLRRIVVNRSEFDPAAADRTFTFVCSDYVFNVLMTGAIRKLVTVAPRLKIVVLLTSDQSAALLGEGKIDFMISPERKCDPGHPKSPLFSDRFACIAWRDNPLVGASLSLEKYLELEHVSVTLGPHNPPHIEQESLDAQGVERNIVVHAPTFNCVAEIVVGTNMIATVHARNAAILAKRLPLKILAPPVEIATFTEFLQWHKNKETDAGTLWLRDFLIEHAQSL</sequence>
<dbReference type="SUPFAM" id="SSF46785">
    <property type="entry name" value="Winged helix' DNA-binding domain"/>
    <property type="match status" value="1"/>
</dbReference>
<dbReference type="Gene3D" id="3.40.190.10">
    <property type="entry name" value="Periplasmic binding protein-like II"/>
    <property type="match status" value="2"/>
</dbReference>
<dbReference type="Pfam" id="PF03466">
    <property type="entry name" value="LysR_substrate"/>
    <property type="match status" value="1"/>
</dbReference>
<dbReference type="PROSITE" id="PS50931">
    <property type="entry name" value="HTH_LYSR"/>
    <property type="match status" value="1"/>
</dbReference>
<dbReference type="SUPFAM" id="SSF53850">
    <property type="entry name" value="Periplasmic binding protein-like II"/>
    <property type="match status" value="1"/>
</dbReference>
<evidence type="ECO:0000313" key="7">
    <source>
        <dbReference type="Proteomes" id="UP000639859"/>
    </source>
</evidence>
<name>A0ABS0SVH1_9CAUL</name>
<evidence type="ECO:0000256" key="3">
    <source>
        <dbReference type="ARBA" id="ARBA00023125"/>
    </source>
</evidence>
<dbReference type="Proteomes" id="UP000639859">
    <property type="component" value="Unassembled WGS sequence"/>
</dbReference>
<evidence type="ECO:0000313" key="6">
    <source>
        <dbReference type="EMBL" id="MBI1683635.1"/>
    </source>
</evidence>
<dbReference type="EMBL" id="JADWOX010000004">
    <property type="protein sequence ID" value="MBI1683635.1"/>
    <property type="molecule type" value="Genomic_DNA"/>
</dbReference>
<dbReference type="InterPro" id="IPR050389">
    <property type="entry name" value="LysR-type_TF"/>
</dbReference>
<keyword evidence="7" id="KW-1185">Reference proteome</keyword>
<reference evidence="6 7" key="1">
    <citation type="submission" date="2020-11" db="EMBL/GenBank/DDBJ databases">
        <title>genome sequence of strain KACC 18849.</title>
        <authorList>
            <person name="Gao J."/>
            <person name="Zhang X."/>
        </authorList>
    </citation>
    <scope>NUCLEOTIDE SEQUENCE [LARGE SCALE GENOMIC DNA]</scope>
    <source>
        <strain evidence="6 7">KACC 18849</strain>
    </source>
</reference>
<dbReference type="Gene3D" id="1.10.10.10">
    <property type="entry name" value="Winged helix-like DNA-binding domain superfamily/Winged helix DNA-binding domain"/>
    <property type="match status" value="1"/>
</dbReference>
<gene>
    <name evidence="6" type="ORF">I4Q42_08150</name>
</gene>
<dbReference type="InterPro" id="IPR036388">
    <property type="entry name" value="WH-like_DNA-bd_sf"/>
</dbReference>
<evidence type="ECO:0000259" key="5">
    <source>
        <dbReference type="PROSITE" id="PS50931"/>
    </source>
</evidence>
<feature type="domain" description="HTH lysR-type" evidence="5">
    <location>
        <begin position="6"/>
        <end position="63"/>
    </location>
</feature>
<dbReference type="RefSeq" id="WP_198575570.1">
    <property type="nucleotide sequence ID" value="NZ_JADWOX010000004.1"/>
</dbReference>
<keyword evidence="2" id="KW-0805">Transcription regulation</keyword>